<dbReference type="AlphaFoldDB" id="A0A8J5TIA3"/>
<feature type="non-terminal residue" evidence="1">
    <location>
        <position position="34"/>
    </location>
</feature>
<accession>A0A8J5TIA3</accession>
<evidence type="ECO:0000313" key="1">
    <source>
        <dbReference type="EMBL" id="KAG7172592.1"/>
    </source>
</evidence>
<sequence length="34" mass="3555">MPARIKRDLSGLCGISKLLAPSIKSSAMLHSSDA</sequence>
<keyword evidence="2" id="KW-1185">Reference proteome</keyword>
<protein>
    <submittedName>
        <fullName evidence="1">Uncharacterized protein</fullName>
    </submittedName>
</protein>
<organism evidence="1 2">
    <name type="scientific">Homarus americanus</name>
    <name type="common">American lobster</name>
    <dbReference type="NCBI Taxonomy" id="6706"/>
    <lineage>
        <taxon>Eukaryota</taxon>
        <taxon>Metazoa</taxon>
        <taxon>Ecdysozoa</taxon>
        <taxon>Arthropoda</taxon>
        <taxon>Crustacea</taxon>
        <taxon>Multicrustacea</taxon>
        <taxon>Malacostraca</taxon>
        <taxon>Eumalacostraca</taxon>
        <taxon>Eucarida</taxon>
        <taxon>Decapoda</taxon>
        <taxon>Pleocyemata</taxon>
        <taxon>Astacidea</taxon>
        <taxon>Nephropoidea</taxon>
        <taxon>Nephropidae</taxon>
        <taxon>Homarus</taxon>
    </lineage>
</organism>
<name>A0A8J5TIA3_HOMAM</name>
<dbReference type="EMBL" id="JAHLQT010010484">
    <property type="protein sequence ID" value="KAG7172592.1"/>
    <property type="molecule type" value="Genomic_DNA"/>
</dbReference>
<reference evidence="1" key="1">
    <citation type="journal article" date="2021" name="Sci. Adv.">
        <title>The American lobster genome reveals insights on longevity, neural, and immune adaptations.</title>
        <authorList>
            <person name="Polinski J.M."/>
            <person name="Zimin A.V."/>
            <person name="Clark K.F."/>
            <person name="Kohn A.B."/>
            <person name="Sadowski N."/>
            <person name="Timp W."/>
            <person name="Ptitsyn A."/>
            <person name="Khanna P."/>
            <person name="Romanova D.Y."/>
            <person name="Williams P."/>
            <person name="Greenwood S.J."/>
            <person name="Moroz L.L."/>
            <person name="Walt D.R."/>
            <person name="Bodnar A.G."/>
        </authorList>
    </citation>
    <scope>NUCLEOTIDE SEQUENCE</scope>
    <source>
        <strain evidence="1">GMGI-L3</strain>
    </source>
</reference>
<dbReference type="Proteomes" id="UP000747542">
    <property type="component" value="Unassembled WGS sequence"/>
</dbReference>
<proteinExistence type="predicted"/>
<evidence type="ECO:0000313" key="2">
    <source>
        <dbReference type="Proteomes" id="UP000747542"/>
    </source>
</evidence>
<gene>
    <name evidence="1" type="ORF">Hamer_G006801</name>
</gene>
<comment type="caution">
    <text evidence="1">The sequence shown here is derived from an EMBL/GenBank/DDBJ whole genome shotgun (WGS) entry which is preliminary data.</text>
</comment>